<evidence type="ECO:0000256" key="6">
    <source>
        <dbReference type="ARBA" id="ARBA00022968"/>
    </source>
</evidence>
<keyword evidence="5" id="KW-0812">Transmembrane</keyword>
<dbReference type="PANTHER" id="PTHR11214">
    <property type="entry name" value="BETA-1,3-N-ACETYLGLUCOSAMINYLTRANSFERASE"/>
    <property type="match status" value="1"/>
</dbReference>
<dbReference type="Gene3D" id="3.90.550.50">
    <property type="match status" value="1"/>
</dbReference>
<dbReference type="Proteomes" id="UP000789390">
    <property type="component" value="Unassembled WGS sequence"/>
</dbReference>
<evidence type="ECO:0000256" key="2">
    <source>
        <dbReference type="ARBA" id="ARBA00008661"/>
    </source>
</evidence>
<name>A0A8J2WMF0_9CRUS</name>
<dbReference type="GO" id="GO:0000139">
    <property type="term" value="C:Golgi membrane"/>
    <property type="evidence" value="ECO:0007669"/>
    <property type="project" value="UniProtKB-SubCell"/>
</dbReference>
<evidence type="ECO:0000313" key="10">
    <source>
        <dbReference type="EMBL" id="CAH0111709.1"/>
    </source>
</evidence>
<keyword evidence="7" id="KW-1133">Transmembrane helix</keyword>
<keyword evidence="3" id="KW-0328">Glycosyltransferase</keyword>
<evidence type="ECO:0000256" key="4">
    <source>
        <dbReference type="ARBA" id="ARBA00022679"/>
    </source>
</evidence>
<sequence>MTTSFSQLLTISISVAFRRLWMMRIQSSICLLLGLLFLAVTSGVHLFYLVQPTSNLIQQNHLQRTLTPPLKNALPADNQSVPSWSNESSSFLKRIDALLGDKKTLEIRVDDCQHEKTSLVTLLESNQKTNEKLLIDKIQLLEHEKNQTQHSIQNLKEERKVLQVVHREFFSYAAAMLHDTPYPGVENYSRYTVARLGMSHLTGIEPLKPEYGPVINNVTLLRYPLTISPCQNGNVSIKQNSIFIAVISAPGNFDKRNTIRQTWRNHLKVDYHKSSMSLAGFAFILGLTDHNETQIKIKEEATTYGDVIQIEMADFYRNLSLKVAGLFNWLYKYCHHKIDFLFKVDDDVYVNVRNLVQFVQTFHESNESMFGLSAVSSLKPIRDDGKWGISLEEWPWNHYPGYYLGPAVLFSGRTILLLLAAFQTTPMMPFDDIYVTGMCAEKAGLNRTNFSSHHTTVYSMSQPAVPLACDLRRLISWLTESAAHMNNSHVSTDDFYLNRTQCVIAGTNGTTKNITIDHNEPVQFHLV</sequence>
<keyword evidence="8" id="KW-0333">Golgi apparatus</keyword>
<accession>A0A8J2WMF0</accession>
<evidence type="ECO:0000256" key="3">
    <source>
        <dbReference type="ARBA" id="ARBA00022676"/>
    </source>
</evidence>
<organism evidence="10 11">
    <name type="scientific">Daphnia galeata</name>
    <dbReference type="NCBI Taxonomy" id="27404"/>
    <lineage>
        <taxon>Eukaryota</taxon>
        <taxon>Metazoa</taxon>
        <taxon>Ecdysozoa</taxon>
        <taxon>Arthropoda</taxon>
        <taxon>Crustacea</taxon>
        <taxon>Branchiopoda</taxon>
        <taxon>Diplostraca</taxon>
        <taxon>Cladocera</taxon>
        <taxon>Anomopoda</taxon>
        <taxon>Daphniidae</taxon>
        <taxon>Daphnia</taxon>
    </lineage>
</organism>
<keyword evidence="4" id="KW-0808">Transferase</keyword>
<comment type="subcellular location">
    <subcellularLocation>
        <location evidence="1">Golgi apparatus membrane</location>
        <topology evidence="1">Single-pass type II membrane protein</topology>
    </subcellularLocation>
</comment>
<evidence type="ECO:0000256" key="1">
    <source>
        <dbReference type="ARBA" id="ARBA00004323"/>
    </source>
</evidence>
<dbReference type="EMBL" id="CAKKLH010000315">
    <property type="protein sequence ID" value="CAH0111709.1"/>
    <property type="molecule type" value="Genomic_DNA"/>
</dbReference>
<dbReference type="OrthoDB" id="5957813at2759"/>
<gene>
    <name evidence="10" type="ORF">DGAL_LOCUS15363</name>
</gene>
<evidence type="ECO:0008006" key="12">
    <source>
        <dbReference type="Google" id="ProtNLM"/>
    </source>
</evidence>
<dbReference type="PANTHER" id="PTHR11214:SF334">
    <property type="entry name" value="HEXOSYLTRANSFERASE"/>
    <property type="match status" value="1"/>
</dbReference>
<keyword evidence="11" id="KW-1185">Reference proteome</keyword>
<dbReference type="GO" id="GO:0016758">
    <property type="term" value="F:hexosyltransferase activity"/>
    <property type="evidence" value="ECO:0007669"/>
    <property type="project" value="InterPro"/>
</dbReference>
<dbReference type="FunFam" id="3.90.550.50:FF:000072">
    <property type="entry name" value="Hexosyltransferase"/>
    <property type="match status" value="1"/>
</dbReference>
<evidence type="ECO:0000256" key="7">
    <source>
        <dbReference type="ARBA" id="ARBA00022989"/>
    </source>
</evidence>
<evidence type="ECO:0000256" key="8">
    <source>
        <dbReference type="ARBA" id="ARBA00023034"/>
    </source>
</evidence>
<reference evidence="10" key="1">
    <citation type="submission" date="2021-11" db="EMBL/GenBank/DDBJ databases">
        <authorList>
            <person name="Schell T."/>
        </authorList>
    </citation>
    <scope>NUCLEOTIDE SEQUENCE</scope>
    <source>
        <strain evidence="10">M5</strain>
    </source>
</reference>
<dbReference type="GO" id="GO:0006493">
    <property type="term" value="P:protein O-linked glycosylation"/>
    <property type="evidence" value="ECO:0007669"/>
    <property type="project" value="TreeGrafter"/>
</dbReference>
<comment type="similarity">
    <text evidence="2">Belongs to the glycosyltransferase 31 family.</text>
</comment>
<dbReference type="Pfam" id="PF01762">
    <property type="entry name" value="Galactosyl_T"/>
    <property type="match status" value="1"/>
</dbReference>
<dbReference type="AlphaFoldDB" id="A0A8J2WMF0"/>
<dbReference type="InterPro" id="IPR002659">
    <property type="entry name" value="Glyco_trans_31"/>
</dbReference>
<evidence type="ECO:0000256" key="9">
    <source>
        <dbReference type="ARBA" id="ARBA00023136"/>
    </source>
</evidence>
<proteinExistence type="inferred from homology"/>
<comment type="caution">
    <text evidence="10">The sequence shown here is derived from an EMBL/GenBank/DDBJ whole genome shotgun (WGS) entry which is preliminary data.</text>
</comment>
<protein>
    <recommendedName>
        <fullName evidence="12">Hexosyltransferase</fullName>
    </recommendedName>
</protein>
<evidence type="ECO:0000313" key="11">
    <source>
        <dbReference type="Proteomes" id="UP000789390"/>
    </source>
</evidence>
<evidence type="ECO:0000256" key="5">
    <source>
        <dbReference type="ARBA" id="ARBA00022692"/>
    </source>
</evidence>
<keyword evidence="6" id="KW-0735">Signal-anchor</keyword>
<keyword evidence="9" id="KW-0472">Membrane</keyword>